<dbReference type="PRINTS" id="PR00385">
    <property type="entry name" value="P450"/>
</dbReference>
<dbReference type="KEGG" id="zju:107430542"/>
<keyword evidence="2 3" id="KW-0349">Heme</keyword>
<keyword evidence="4" id="KW-0812">Transmembrane</keyword>
<evidence type="ECO:0000313" key="5">
    <source>
        <dbReference type="Proteomes" id="UP001652623"/>
    </source>
</evidence>
<dbReference type="RefSeq" id="XP_015896870.2">
    <property type="nucleotide sequence ID" value="XM_016041384.4"/>
</dbReference>
<dbReference type="SUPFAM" id="SSF48264">
    <property type="entry name" value="Cytochrome P450"/>
    <property type="match status" value="1"/>
</dbReference>
<dbReference type="GO" id="GO:0004497">
    <property type="term" value="F:monooxygenase activity"/>
    <property type="evidence" value="ECO:0007669"/>
    <property type="project" value="UniProtKB-KW"/>
</dbReference>
<sequence>MEFFTKTISQFGFQQGTNLLNLFLLLLLPISFFIFKHFKACFISTSVPPGPFPWPIFGNILQIGKNPHKSFARFAQTYGPLMSLKLGNELLIVASSPTAATEILKTHDRILSGRYIPHVPPEKSSEFSNFSLGWSPDCNDYWKNLRTIYRGELFSSKAIASQACIREKSAMEMLEFIGKMQGKQVKIRDVTFAAVCNMLSNVLVSRDLVNLEDEYVNGKVSRIVRNMTKVASFPNFSIFCPILAPFDLQDLRKPSMELGNSVYKIWEAIIKERKESKVGYGWTPQDFFNALTNNGSSIQQMNMMFVELLTAGTDTSSSTVEWMLTELMRNPRCMKAVKEELVKEIDRDFITESDLPKLTYLQACFKETMRLHPTAPLLLPHRALETCQVMNYTIPKHSLVVVNFWAISRDPNIWEDPLVFKPERFLDSSLEFKGNDFVFIPFGAGRRICPGLPMAAKQVSLVVSSLIHSFDWSLPKGMDPNDLDVSEVFGLVMTKKEPLLLVPYAKA</sequence>
<reference evidence="6" key="1">
    <citation type="submission" date="2025-08" db="UniProtKB">
        <authorList>
            <consortium name="RefSeq"/>
        </authorList>
    </citation>
    <scope>IDENTIFICATION</scope>
    <source>
        <tissue evidence="6">Seedling</tissue>
    </source>
</reference>
<dbReference type="InterPro" id="IPR002401">
    <property type="entry name" value="Cyt_P450_E_grp-I"/>
</dbReference>
<name>A0A6P4ANF4_ZIZJJ</name>
<protein>
    <submittedName>
        <fullName evidence="6">(S)-N-methylcoclaurine 3'-hydroxylase isozyme 1</fullName>
    </submittedName>
</protein>
<keyword evidence="2 3" id="KW-0408">Iron</keyword>
<dbReference type="InterPro" id="IPR036396">
    <property type="entry name" value="Cyt_P450_sf"/>
</dbReference>
<dbReference type="GO" id="GO:0020037">
    <property type="term" value="F:heme binding"/>
    <property type="evidence" value="ECO:0007669"/>
    <property type="project" value="InterPro"/>
</dbReference>
<dbReference type="InterPro" id="IPR017972">
    <property type="entry name" value="Cyt_P450_CS"/>
</dbReference>
<dbReference type="AlphaFoldDB" id="A0A6P4ANF4"/>
<dbReference type="PROSITE" id="PS00086">
    <property type="entry name" value="CYTOCHROME_P450"/>
    <property type="match status" value="1"/>
</dbReference>
<keyword evidence="3" id="KW-0503">Monooxygenase</keyword>
<comment type="cofactor">
    <cofactor evidence="2">
        <name>heme</name>
        <dbReference type="ChEBI" id="CHEBI:30413"/>
    </cofactor>
</comment>
<accession>A0A6P4ANF4</accession>
<keyword evidence="2 3" id="KW-0479">Metal-binding</keyword>
<feature type="binding site" description="axial binding residue" evidence="2">
    <location>
        <position position="449"/>
    </location>
    <ligand>
        <name>heme</name>
        <dbReference type="ChEBI" id="CHEBI:30413"/>
    </ligand>
    <ligandPart>
        <name>Fe</name>
        <dbReference type="ChEBI" id="CHEBI:18248"/>
    </ligandPart>
</feature>
<keyword evidence="3" id="KW-0560">Oxidoreductase</keyword>
<evidence type="ECO:0000256" key="1">
    <source>
        <dbReference type="ARBA" id="ARBA00010617"/>
    </source>
</evidence>
<keyword evidence="5" id="KW-1185">Reference proteome</keyword>
<dbReference type="InParanoid" id="A0A6P4ANF4"/>
<dbReference type="PANTHER" id="PTHR47950:SF6">
    <property type="entry name" value="CYTOCHROME P450"/>
    <property type="match status" value="1"/>
</dbReference>
<dbReference type="GO" id="GO:0016705">
    <property type="term" value="F:oxidoreductase activity, acting on paired donors, with incorporation or reduction of molecular oxygen"/>
    <property type="evidence" value="ECO:0007669"/>
    <property type="project" value="InterPro"/>
</dbReference>
<gene>
    <name evidence="6" type="primary">LOC107430542</name>
</gene>
<evidence type="ECO:0000256" key="3">
    <source>
        <dbReference type="RuleBase" id="RU000461"/>
    </source>
</evidence>
<proteinExistence type="inferred from homology"/>
<dbReference type="InterPro" id="IPR001128">
    <property type="entry name" value="Cyt_P450"/>
</dbReference>
<dbReference type="Pfam" id="PF00067">
    <property type="entry name" value="p450"/>
    <property type="match status" value="1"/>
</dbReference>
<dbReference type="GeneID" id="107430542"/>
<dbReference type="CDD" id="cd11073">
    <property type="entry name" value="CYP76-like"/>
    <property type="match status" value="1"/>
</dbReference>
<dbReference type="Proteomes" id="UP001652623">
    <property type="component" value="Chromosome 6"/>
</dbReference>
<evidence type="ECO:0000256" key="2">
    <source>
        <dbReference type="PIRSR" id="PIRSR602401-1"/>
    </source>
</evidence>
<dbReference type="PANTHER" id="PTHR47950">
    <property type="entry name" value="CYTOCHROME P450, FAMILY 76, SUBFAMILY C, POLYPEPTIDE 5-RELATED"/>
    <property type="match status" value="1"/>
</dbReference>
<dbReference type="Gene3D" id="1.10.630.10">
    <property type="entry name" value="Cytochrome P450"/>
    <property type="match status" value="1"/>
</dbReference>
<evidence type="ECO:0000256" key="4">
    <source>
        <dbReference type="SAM" id="Phobius"/>
    </source>
</evidence>
<feature type="transmembrane region" description="Helical" evidence="4">
    <location>
        <begin position="20"/>
        <end position="38"/>
    </location>
</feature>
<dbReference type="GO" id="GO:0005506">
    <property type="term" value="F:iron ion binding"/>
    <property type="evidence" value="ECO:0007669"/>
    <property type="project" value="InterPro"/>
</dbReference>
<keyword evidence="4" id="KW-0472">Membrane</keyword>
<dbReference type="PRINTS" id="PR00463">
    <property type="entry name" value="EP450I"/>
</dbReference>
<keyword evidence="4" id="KW-1133">Transmembrane helix</keyword>
<comment type="similarity">
    <text evidence="1 3">Belongs to the cytochrome P450 family.</text>
</comment>
<organism evidence="5 6">
    <name type="scientific">Ziziphus jujuba</name>
    <name type="common">Chinese jujube</name>
    <name type="synonym">Ziziphus sativa</name>
    <dbReference type="NCBI Taxonomy" id="326968"/>
    <lineage>
        <taxon>Eukaryota</taxon>
        <taxon>Viridiplantae</taxon>
        <taxon>Streptophyta</taxon>
        <taxon>Embryophyta</taxon>
        <taxon>Tracheophyta</taxon>
        <taxon>Spermatophyta</taxon>
        <taxon>Magnoliopsida</taxon>
        <taxon>eudicotyledons</taxon>
        <taxon>Gunneridae</taxon>
        <taxon>Pentapetalae</taxon>
        <taxon>rosids</taxon>
        <taxon>fabids</taxon>
        <taxon>Rosales</taxon>
        <taxon>Rhamnaceae</taxon>
        <taxon>Paliureae</taxon>
        <taxon>Ziziphus</taxon>
    </lineage>
</organism>
<evidence type="ECO:0000313" key="6">
    <source>
        <dbReference type="RefSeq" id="XP_015896870.2"/>
    </source>
</evidence>